<comment type="caution">
    <text evidence="1">The sequence shown here is derived from an EMBL/GenBank/DDBJ whole genome shotgun (WGS) entry which is preliminary data.</text>
</comment>
<dbReference type="Pfam" id="PF14907">
    <property type="entry name" value="NTP_transf_5"/>
    <property type="match status" value="1"/>
</dbReference>
<proteinExistence type="predicted"/>
<name>D1PZC5_9BACT</name>
<evidence type="ECO:0000313" key="2">
    <source>
        <dbReference type="Proteomes" id="UP000003160"/>
    </source>
</evidence>
<dbReference type="Proteomes" id="UP000003160">
    <property type="component" value="Unassembled WGS sequence"/>
</dbReference>
<evidence type="ECO:0000313" key="1">
    <source>
        <dbReference type="EMBL" id="EFA43359.1"/>
    </source>
</evidence>
<dbReference type="OrthoDB" id="9812148at2"/>
<reference evidence="1 2" key="1">
    <citation type="submission" date="2009-10" db="EMBL/GenBank/DDBJ databases">
        <authorList>
            <person name="Qin X."/>
            <person name="Bachman B."/>
            <person name="Battles P."/>
            <person name="Bell A."/>
            <person name="Bess C."/>
            <person name="Bickham C."/>
            <person name="Chaboub L."/>
            <person name="Chen D."/>
            <person name="Coyle M."/>
            <person name="Deiros D.R."/>
            <person name="Dinh H."/>
            <person name="Forbes L."/>
            <person name="Fowler G."/>
            <person name="Francisco L."/>
            <person name="Fu Q."/>
            <person name="Gubbala S."/>
            <person name="Hale W."/>
            <person name="Han Y."/>
            <person name="Hemphill L."/>
            <person name="Highlander S.K."/>
            <person name="Hirani K."/>
            <person name="Hogues M."/>
            <person name="Jackson L."/>
            <person name="Jakkamsetti A."/>
            <person name="Javaid M."/>
            <person name="Jiang H."/>
            <person name="Korchina V."/>
            <person name="Kovar C."/>
            <person name="Lara F."/>
            <person name="Lee S."/>
            <person name="Mata R."/>
            <person name="Mathew T."/>
            <person name="Moen C."/>
            <person name="Morales K."/>
            <person name="Munidasa M."/>
            <person name="Nazareth L."/>
            <person name="Ngo R."/>
            <person name="Nguyen L."/>
            <person name="Okwuonu G."/>
            <person name="Ongeri F."/>
            <person name="Patil S."/>
            <person name="Petrosino J."/>
            <person name="Pham C."/>
            <person name="Pham P."/>
            <person name="Pu L.-L."/>
            <person name="Puazo M."/>
            <person name="Raj R."/>
            <person name="Reid J."/>
            <person name="Rouhana J."/>
            <person name="Saada N."/>
            <person name="Shang Y."/>
            <person name="Simmons D."/>
            <person name="Thornton R."/>
            <person name="Warren J."/>
            <person name="Weissenberger G."/>
            <person name="Zhang J."/>
            <person name="Zhang L."/>
            <person name="Zhou C."/>
            <person name="Zhu D."/>
            <person name="Muzny D."/>
            <person name="Worley K."/>
            <person name="Gibbs R."/>
        </authorList>
    </citation>
    <scope>NUCLEOTIDE SEQUENCE [LARGE SCALE GENOMIC DNA]</scope>
    <source>
        <strain evidence="1 2">DSM 17361</strain>
    </source>
</reference>
<dbReference type="RefSeq" id="WP_007174413.1">
    <property type="nucleotide sequence ID" value="NZ_GG704781.1"/>
</dbReference>
<accession>D1PZC5</accession>
<dbReference type="InterPro" id="IPR039498">
    <property type="entry name" value="NTP_transf_5"/>
</dbReference>
<evidence type="ECO:0008006" key="3">
    <source>
        <dbReference type="Google" id="ProtNLM"/>
    </source>
</evidence>
<keyword evidence="2" id="KW-1185">Reference proteome</keyword>
<organism evidence="1 2">
    <name type="scientific">Hallella bergensis DSM 17361</name>
    <dbReference type="NCBI Taxonomy" id="585502"/>
    <lineage>
        <taxon>Bacteria</taxon>
        <taxon>Pseudomonadati</taxon>
        <taxon>Bacteroidota</taxon>
        <taxon>Bacteroidia</taxon>
        <taxon>Bacteroidales</taxon>
        <taxon>Prevotellaceae</taxon>
        <taxon>Hallella</taxon>
    </lineage>
</organism>
<dbReference type="HOGENOM" id="CLU_045664_1_0_10"/>
<dbReference type="AlphaFoldDB" id="D1PZC5"/>
<gene>
    <name evidence="1" type="ORF">HMPREF0645_2310</name>
</gene>
<dbReference type="eggNOG" id="ENOG5033CEF">
    <property type="taxonomic scope" value="Bacteria"/>
</dbReference>
<sequence>MSTTQIFLSLIKSELWQEPLPREIKMDDNLFRQCVMMARKQTVDGLLVNSLIANRIHLSNFNAAEALVTKSHVISENDLVNKGLQDLCNLLSSHQIKFLVVKGQTLAALYPHPNYRRCGDIDFYVYPDYFDKAREVIESEWRVRIEGDDEDAEQHVSFTYHDVCFEMHFCLMKFASRRNQRVFDRLIAESELSYRLVGNVQVPVLEDELNLVYTFLHLYHHLIELGVGLRQFCDVAILMNHMKMDQAQKDRVTNLLRQLGFLKPFHMVESLLHKKLGLDTKKMLSMETTKDSCYESFVMDIVFKRGNFGKFGRKNAVRSGWKYNLEAFGTKLRHYGMLFMLSPRENASYFLRVLPKRAFGLMKR</sequence>
<protein>
    <recommendedName>
        <fullName evidence="3">Nucleotidyltransferase family protein</fullName>
    </recommendedName>
</protein>
<dbReference type="EMBL" id="ACKS01000082">
    <property type="protein sequence ID" value="EFA43359.1"/>
    <property type="molecule type" value="Genomic_DNA"/>
</dbReference>